<protein>
    <submittedName>
        <fullName evidence="1">Uncharacterized protein</fullName>
    </submittedName>
</protein>
<accession>A0ACB7SEY4</accession>
<dbReference type="EMBL" id="CM023485">
    <property type="protein sequence ID" value="KAH6931717.1"/>
    <property type="molecule type" value="Genomic_DNA"/>
</dbReference>
<comment type="caution">
    <text evidence="1">The sequence shown here is derived from an EMBL/GenBank/DDBJ whole genome shotgun (WGS) entry which is preliminary data.</text>
</comment>
<name>A0ACB7SEY4_HYAAI</name>
<keyword evidence="2" id="KW-1185">Reference proteome</keyword>
<organism evidence="1 2">
    <name type="scientific">Hyalomma asiaticum</name>
    <name type="common">Tick</name>
    <dbReference type="NCBI Taxonomy" id="266040"/>
    <lineage>
        <taxon>Eukaryota</taxon>
        <taxon>Metazoa</taxon>
        <taxon>Ecdysozoa</taxon>
        <taxon>Arthropoda</taxon>
        <taxon>Chelicerata</taxon>
        <taxon>Arachnida</taxon>
        <taxon>Acari</taxon>
        <taxon>Parasitiformes</taxon>
        <taxon>Ixodida</taxon>
        <taxon>Ixodoidea</taxon>
        <taxon>Ixodidae</taxon>
        <taxon>Hyalomminae</taxon>
        <taxon>Hyalomma</taxon>
    </lineage>
</organism>
<proteinExistence type="predicted"/>
<dbReference type="Proteomes" id="UP000821845">
    <property type="component" value="Chromosome 5"/>
</dbReference>
<sequence>MTFGGARPYVIPMRPRVLPSAHARKHTVEKACRRLGYLGARRGTRRGDDAASASHVQPNPRRVRRPRNCATLAAAADSGDGRREEECPARGGTSSIVGPSGNPGLTSSPGLSPSSPPRHLSSPPTRSRR</sequence>
<evidence type="ECO:0000313" key="1">
    <source>
        <dbReference type="EMBL" id="KAH6931717.1"/>
    </source>
</evidence>
<reference evidence="1" key="1">
    <citation type="submission" date="2020-05" db="EMBL/GenBank/DDBJ databases">
        <title>Large-scale comparative analyses of tick genomes elucidate their genetic diversity and vector capacities.</title>
        <authorList>
            <person name="Jia N."/>
            <person name="Wang J."/>
            <person name="Shi W."/>
            <person name="Du L."/>
            <person name="Sun Y."/>
            <person name="Zhan W."/>
            <person name="Jiang J."/>
            <person name="Wang Q."/>
            <person name="Zhang B."/>
            <person name="Ji P."/>
            <person name="Sakyi L.B."/>
            <person name="Cui X."/>
            <person name="Yuan T."/>
            <person name="Jiang B."/>
            <person name="Yang W."/>
            <person name="Lam T.T.-Y."/>
            <person name="Chang Q."/>
            <person name="Ding S."/>
            <person name="Wang X."/>
            <person name="Zhu J."/>
            <person name="Ruan X."/>
            <person name="Zhao L."/>
            <person name="Wei J."/>
            <person name="Que T."/>
            <person name="Du C."/>
            <person name="Cheng J."/>
            <person name="Dai P."/>
            <person name="Han X."/>
            <person name="Huang E."/>
            <person name="Gao Y."/>
            <person name="Liu J."/>
            <person name="Shao H."/>
            <person name="Ye R."/>
            <person name="Li L."/>
            <person name="Wei W."/>
            <person name="Wang X."/>
            <person name="Wang C."/>
            <person name="Yang T."/>
            <person name="Huo Q."/>
            <person name="Li W."/>
            <person name="Guo W."/>
            <person name="Chen H."/>
            <person name="Zhou L."/>
            <person name="Ni X."/>
            <person name="Tian J."/>
            <person name="Zhou Y."/>
            <person name="Sheng Y."/>
            <person name="Liu T."/>
            <person name="Pan Y."/>
            <person name="Xia L."/>
            <person name="Li J."/>
            <person name="Zhao F."/>
            <person name="Cao W."/>
        </authorList>
    </citation>
    <scope>NUCLEOTIDE SEQUENCE</scope>
    <source>
        <strain evidence="1">Hyas-2018</strain>
    </source>
</reference>
<evidence type="ECO:0000313" key="2">
    <source>
        <dbReference type="Proteomes" id="UP000821845"/>
    </source>
</evidence>
<gene>
    <name evidence="1" type="ORF">HPB50_027309</name>
</gene>